<dbReference type="EMBL" id="FWZT01000050">
    <property type="protein sequence ID" value="SMF83873.1"/>
    <property type="molecule type" value="Genomic_DNA"/>
</dbReference>
<protein>
    <submittedName>
        <fullName evidence="2">Transposase IS66 family protein</fullName>
    </submittedName>
</protein>
<dbReference type="RefSeq" id="WP_132326406.1">
    <property type="nucleotide sequence ID" value="NZ_FWZT01000050.1"/>
</dbReference>
<dbReference type="OrthoDB" id="9800877at2"/>
<feature type="domain" description="Transposase IS66 central" evidence="1">
    <location>
        <begin position="28"/>
        <end position="106"/>
    </location>
</feature>
<proteinExistence type="predicted"/>
<accession>A0A1Y6CQR9</accession>
<keyword evidence="3" id="KW-1185">Reference proteome</keyword>
<organism evidence="2 3">
    <name type="scientific">Pseudobacteriovorax antillogorgiicola</name>
    <dbReference type="NCBI Taxonomy" id="1513793"/>
    <lineage>
        <taxon>Bacteria</taxon>
        <taxon>Pseudomonadati</taxon>
        <taxon>Bdellovibrionota</taxon>
        <taxon>Oligoflexia</taxon>
        <taxon>Oligoflexales</taxon>
        <taxon>Pseudobacteriovoracaceae</taxon>
        <taxon>Pseudobacteriovorax</taxon>
    </lineage>
</organism>
<dbReference type="Pfam" id="PF03050">
    <property type="entry name" value="DDE_Tnp_IS66"/>
    <property type="match status" value="1"/>
</dbReference>
<evidence type="ECO:0000313" key="2">
    <source>
        <dbReference type="EMBL" id="SMF83873.1"/>
    </source>
</evidence>
<sequence>MAESAKTVDDSGDKVKVTKCTRNALANAVVACLRFMFGIPFYRLAKIQDSLGIGLPEANQYAMVAQVYEAALPIYEQLIFEAAQGSLVMADDTAIKILDWLRGKGPPTKTTGEPRKTAQTSAVVSRSAEGRCIVLYLTGEKQAGKTLKKY</sequence>
<dbReference type="AlphaFoldDB" id="A0A1Y6CQR9"/>
<evidence type="ECO:0000259" key="1">
    <source>
        <dbReference type="Pfam" id="PF03050"/>
    </source>
</evidence>
<evidence type="ECO:0000313" key="3">
    <source>
        <dbReference type="Proteomes" id="UP000192907"/>
    </source>
</evidence>
<gene>
    <name evidence="2" type="ORF">SAMN06296036_1503</name>
</gene>
<dbReference type="InterPro" id="IPR004291">
    <property type="entry name" value="Transposase_IS66_central"/>
</dbReference>
<name>A0A1Y6CQR9_9BACT</name>
<reference evidence="3" key="1">
    <citation type="submission" date="2017-04" db="EMBL/GenBank/DDBJ databases">
        <authorList>
            <person name="Varghese N."/>
            <person name="Submissions S."/>
        </authorList>
    </citation>
    <scope>NUCLEOTIDE SEQUENCE [LARGE SCALE GENOMIC DNA]</scope>
    <source>
        <strain evidence="3">RKEM611</strain>
    </source>
</reference>
<dbReference type="Proteomes" id="UP000192907">
    <property type="component" value="Unassembled WGS sequence"/>
</dbReference>